<proteinExistence type="predicted"/>
<organism evidence="1 2">
    <name type="scientific">Candidatus Berkelbacteria bacterium CG_4_10_14_0_2_um_filter_35_9_33_12</name>
    <dbReference type="NCBI Taxonomy" id="1974499"/>
    <lineage>
        <taxon>Bacteria</taxon>
        <taxon>Candidatus Berkelbacteria</taxon>
    </lineage>
</organism>
<dbReference type="Proteomes" id="UP000230137">
    <property type="component" value="Unassembled WGS sequence"/>
</dbReference>
<comment type="caution">
    <text evidence="1">The sequence shown here is derived from an EMBL/GenBank/DDBJ whole genome shotgun (WGS) entry which is preliminary data.</text>
</comment>
<sequence length="96" mass="11226">MVGRLSADWSPEQIAGRLKTKPPAYLKGKKVCLETIYQWIYTGATASDGTRFYHHLRRAKPARRRHYQRAAKQINIPEKVSIYYRLAVIDEHQRIS</sequence>
<evidence type="ECO:0000313" key="1">
    <source>
        <dbReference type="EMBL" id="PJA20628.1"/>
    </source>
</evidence>
<reference evidence="2" key="1">
    <citation type="submission" date="2017-09" db="EMBL/GenBank/DDBJ databases">
        <title>Depth-based differentiation of microbial function through sediment-hosted aquifers and enrichment of novel symbionts in the deep terrestrial subsurface.</title>
        <authorList>
            <person name="Probst A.J."/>
            <person name="Ladd B."/>
            <person name="Jarett J.K."/>
            <person name="Geller-Mcgrath D.E."/>
            <person name="Sieber C.M.K."/>
            <person name="Emerson J.B."/>
            <person name="Anantharaman K."/>
            <person name="Thomas B.C."/>
            <person name="Malmstrom R."/>
            <person name="Stieglmeier M."/>
            <person name="Klingl A."/>
            <person name="Woyke T."/>
            <person name="Ryan C.M."/>
            <person name="Banfield J.F."/>
        </authorList>
    </citation>
    <scope>NUCLEOTIDE SEQUENCE [LARGE SCALE GENOMIC DNA]</scope>
</reference>
<gene>
    <name evidence="1" type="ORF">COX60_01100</name>
</gene>
<name>A0A2M7W4B7_9BACT</name>
<evidence type="ECO:0000313" key="2">
    <source>
        <dbReference type="Proteomes" id="UP000230137"/>
    </source>
</evidence>
<protein>
    <submittedName>
        <fullName evidence="1">Uncharacterized protein</fullName>
    </submittedName>
</protein>
<dbReference type="EMBL" id="PFQF01000021">
    <property type="protein sequence ID" value="PJA20628.1"/>
    <property type="molecule type" value="Genomic_DNA"/>
</dbReference>
<dbReference type="AlphaFoldDB" id="A0A2M7W4B7"/>
<accession>A0A2M7W4B7</accession>